<reference evidence="5" key="1">
    <citation type="submission" date="2016-03" db="EMBL/GenBank/DDBJ databases">
        <authorList>
            <person name="Ploux O."/>
        </authorList>
    </citation>
    <scope>NUCLEOTIDE SEQUENCE</scope>
    <source>
        <strain evidence="5">UC10</strain>
    </source>
</reference>
<evidence type="ECO:0000256" key="3">
    <source>
        <dbReference type="ARBA" id="ARBA00024227"/>
    </source>
</evidence>
<dbReference type="CDD" id="cd16442">
    <property type="entry name" value="BPL"/>
    <property type="match status" value="1"/>
</dbReference>
<dbReference type="Gene3D" id="2.30.30.100">
    <property type="match status" value="1"/>
</dbReference>
<dbReference type="InterPro" id="IPR003142">
    <property type="entry name" value="BPL_C"/>
</dbReference>
<dbReference type="AlphaFoldDB" id="A0A1Y5P393"/>
<dbReference type="NCBIfam" id="TIGR00121">
    <property type="entry name" value="birA_ligase"/>
    <property type="match status" value="1"/>
</dbReference>
<dbReference type="EMBL" id="FLQS01000004">
    <property type="protein sequence ID" value="SBS71990.1"/>
    <property type="molecule type" value="Genomic_DNA"/>
</dbReference>
<dbReference type="PROSITE" id="PS51733">
    <property type="entry name" value="BPL_LPL_CATALYTIC"/>
    <property type="match status" value="1"/>
</dbReference>
<dbReference type="PANTHER" id="PTHR12835:SF5">
    <property type="entry name" value="BIOTIN--PROTEIN LIGASE"/>
    <property type="match status" value="1"/>
</dbReference>
<evidence type="ECO:0000313" key="5">
    <source>
        <dbReference type="EMBL" id="SBS71990.1"/>
    </source>
</evidence>
<evidence type="ECO:0000256" key="2">
    <source>
        <dbReference type="ARBA" id="ARBA00023267"/>
    </source>
</evidence>
<dbReference type="GO" id="GO:0004077">
    <property type="term" value="F:biotin--[biotin carboxyl-carrier protein] ligase activity"/>
    <property type="evidence" value="ECO:0007669"/>
    <property type="project" value="UniProtKB-EC"/>
</dbReference>
<dbReference type="Gene3D" id="3.30.930.10">
    <property type="entry name" value="Bira Bifunctional Protein, Domain 2"/>
    <property type="match status" value="1"/>
</dbReference>
<feature type="domain" description="BPL/LPL catalytic" evidence="4">
    <location>
        <begin position="16"/>
        <end position="195"/>
    </location>
</feature>
<evidence type="ECO:0000259" key="4">
    <source>
        <dbReference type="PROSITE" id="PS51733"/>
    </source>
</evidence>
<dbReference type="GO" id="GO:0005737">
    <property type="term" value="C:cytoplasm"/>
    <property type="evidence" value="ECO:0007669"/>
    <property type="project" value="TreeGrafter"/>
</dbReference>
<protein>
    <recommendedName>
        <fullName evidence="3">biotin--[biotin carboxyl-carrier protein] ligase</fullName>
        <ecNumber evidence="3">6.3.4.15</ecNumber>
    </recommendedName>
</protein>
<keyword evidence="1 5" id="KW-0436">Ligase</keyword>
<dbReference type="EC" id="6.3.4.15" evidence="3"/>
<dbReference type="Pfam" id="PF02237">
    <property type="entry name" value="BPL_C"/>
    <property type="match status" value="1"/>
</dbReference>
<proteinExistence type="predicted"/>
<dbReference type="SUPFAM" id="SSF55681">
    <property type="entry name" value="Class II aaRS and biotin synthetases"/>
    <property type="match status" value="1"/>
</dbReference>
<dbReference type="PANTHER" id="PTHR12835">
    <property type="entry name" value="BIOTIN PROTEIN LIGASE"/>
    <property type="match status" value="1"/>
</dbReference>
<dbReference type="InterPro" id="IPR004408">
    <property type="entry name" value="Biotin_CoA_COase_ligase"/>
</dbReference>
<dbReference type="Pfam" id="PF03099">
    <property type="entry name" value="BPL_LplA_LipB"/>
    <property type="match status" value="1"/>
</dbReference>
<name>A0A1Y5P393_9MYCO</name>
<gene>
    <name evidence="5" type="ORF">MHPYR_120135</name>
</gene>
<sequence length="264" mass="27462">MDRAPLNPASLSDLPVRRIDIVETTGSTNADLLARHTAGEDIRGAVLVAEHQSAGRGRNGRSWSAPPRSQIALSIGVGADGVPAEGWGWLPLLTGVALVDAVRDSTGIEAGVKWPNDVLVGTGKLAGILAEVAAPDPIIVVGLGLNVTLTAEEAPDPRATSLQMLGATMLDREVLVGAILRELTTRIERWQTAAGPDPALVEDYRKRSITLGSQVRAVMPGDREITGTAIDIDTLGRLSIDTGTGVTTVSAGDITHLRPAAESG</sequence>
<dbReference type="InterPro" id="IPR045864">
    <property type="entry name" value="aa-tRNA-synth_II/BPL/LPL"/>
</dbReference>
<evidence type="ECO:0000256" key="1">
    <source>
        <dbReference type="ARBA" id="ARBA00022598"/>
    </source>
</evidence>
<dbReference type="InterPro" id="IPR004143">
    <property type="entry name" value="BPL_LPL_catalytic"/>
</dbReference>
<accession>A0A1Y5P393</accession>
<keyword evidence="2" id="KW-0092">Biotin</keyword>
<organism evidence="5">
    <name type="scientific">uncultured Mycobacterium sp</name>
    <dbReference type="NCBI Taxonomy" id="171292"/>
    <lineage>
        <taxon>Bacteria</taxon>
        <taxon>Bacillati</taxon>
        <taxon>Actinomycetota</taxon>
        <taxon>Actinomycetes</taxon>
        <taxon>Mycobacteriales</taxon>
        <taxon>Mycobacteriaceae</taxon>
        <taxon>Mycobacterium</taxon>
        <taxon>environmental samples</taxon>
    </lineage>
</organism>